<dbReference type="InterPro" id="IPR021109">
    <property type="entry name" value="Peptidase_aspartic_dom_sf"/>
</dbReference>
<dbReference type="AlphaFoldDB" id="A0A139XHS4"/>
<dbReference type="InterPro" id="IPR034122">
    <property type="entry name" value="Retropepsin-like_bacterial"/>
</dbReference>
<dbReference type="OrthoDB" id="513120at2"/>
<dbReference type="CDD" id="cd05483">
    <property type="entry name" value="retropepsin_like_bacteria"/>
    <property type="match status" value="1"/>
</dbReference>
<evidence type="ECO:0000256" key="1">
    <source>
        <dbReference type="SAM" id="SignalP"/>
    </source>
</evidence>
<keyword evidence="2" id="KW-0378">Hydrolase</keyword>
<evidence type="ECO:0000313" key="3">
    <source>
        <dbReference type="Proteomes" id="UP000076925"/>
    </source>
</evidence>
<keyword evidence="2" id="KW-0645">Protease</keyword>
<dbReference type="GO" id="GO:0006508">
    <property type="term" value="P:proteolysis"/>
    <property type="evidence" value="ECO:0007669"/>
    <property type="project" value="UniProtKB-KW"/>
</dbReference>
<evidence type="ECO:0000313" key="2">
    <source>
        <dbReference type="EMBL" id="KYC44237.1"/>
    </source>
</evidence>
<dbReference type="EMBL" id="ANNX02000012">
    <property type="protein sequence ID" value="KYC44237.1"/>
    <property type="molecule type" value="Genomic_DNA"/>
</dbReference>
<dbReference type="PROSITE" id="PS00141">
    <property type="entry name" value="ASP_PROTEASE"/>
    <property type="match status" value="1"/>
</dbReference>
<dbReference type="Pfam" id="PF13975">
    <property type="entry name" value="gag-asp_proteas"/>
    <property type="match status" value="1"/>
</dbReference>
<dbReference type="InterPro" id="IPR001969">
    <property type="entry name" value="Aspartic_peptidase_AS"/>
</dbReference>
<dbReference type="Gene3D" id="2.40.70.10">
    <property type="entry name" value="Acid Proteases"/>
    <property type="match status" value="1"/>
</dbReference>
<reference evidence="2 3" key="1">
    <citation type="journal article" date="2013" name="Genome Biol. Evol.">
        <title>Genomes of Stigonematalean cyanobacteria (subsection V) and the evolution of oxygenic photosynthesis from prokaryotes to plastids.</title>
        <authorList>
            <person name="Dagan T."/>
            <person name="Roettger M."/>
            <person name="Stucken K."/>
            <person name="Landan G."/>
            <person name="Koch R."/>
            <person name="Major P."/>
            <person name="Gould S.B."/>
            <person name="Goremykin V.V."/>
            <person name="Rippka R."/>
            <person name="Tandeau de Marsac N."/>
            <person name="Gugger M."/>
            <person name="Lockhart P.J."/>
            <person name="Allen J.F."/>
            <person name="Brune I."/>
            <person name="Maus I."/>
            <person name="Puhler A."/>
            <person name="Martin W.F."/>
        </authorList>
    </citation>
    <scope>NUCLEOTIDE SEQUENCE [LARGE SCALE GENOMIC DNA]</scope>
    <source>
        <strain evidence="2 3">PCC 7110</strain>
    </source>
</reference>
<feature type="chain" id="PRO_5007300715" evidence="1">
    <location>
        <begin position="30"/>
        <end position="179"/>
    </location>
</feature>
<name>A0A139XHS4_9CYAN</name>
<keyword evidence="1" id="KW-0732">Signal</keyword>
<dbReference type="Proteomes" id="UP000076925">
    <property type="component" value="Unassembled WGS sequence"/>
</dbReference>
<protein>
    <submittedName>
        <fullName evidence="2">Aspartyl protease</fullName>
    </submittedName>
</protein>
<comment type="caution">
    <text evidence="2">The sequence shown here is derived from an EMBL/GenBank/DDBJ whole genome shotgun (WGS) entry which is preliminary data.</text>
</comment>
<feature type="signal peptide" evidence="1">
    <location>
        <begin position="1"/>
        <end position="29"/>
    </location>
</feature>
<accession>A0A139XHS4</accession>
<sequence length="179" mass="19151">MKRVSCRWIRTIALVSTLVLLASSERITAQDMGACYMVTTSGRAISLGKLCGVTPSDKGVFRIPIKRRMGKTPIVDVTFNGNKTFEMIVDTGASITLITSSMANTLKLKPTGSMQAEIADGSHVKFSVSQVNSIAVGGAVVNNVEVAIAPKAGIGLLGHNFFDNYDVKILGNVIEFSRR</sequence>
<dbReference type="GO" id="GO:0004190">
    <property type="term" value="F:aspartic-type endopeptidase activity"/>
    <property type="evidence" value="ECO:0007669"/>
    <property type="project" value="InterPro"/>
</dbReference>
<proteinExistence type="predicted"/>
<keyword evidence="3" id="KW-1185">Reference proteome</keyword>
<dbReference type="STRING" id="128403.WA1_02770"/>
<gene>
    <name evidence="2" type="ORF">WA1_02770</name>
</gene>
<dbReference type="SUPFAM" id="SSF50630">
    <property type="entry name" value="Acid proteases"/>
    <property type="match status" value="1"/>
</dbReference>
<organism evidence="2 3">
    <name type="scientific">Scytonema hofmannii PCC 7110</name>
    <dbReference type="NCBI Taxonomy" id="128403"/>
    <lineage>
        <taxon>Bacteria</taxon>
        <taxon>Bacillati</taxon>
        <taxon>Cyanobacteriota</taxon>
        <taxon>Cyanophyceae</taxon>
        <taxon>Nostocales</taxon>
        <taxon>Scytonemataceae</taxon>
        <taxon>Scytonema</taxon>
    </lineage>
</organism>